<feature type="domain" description="Sieve element occlusion C-terminal" evidence="2">
    <location>
        <begin position="347"/>
        <end position="575"/>
    </location>
</feature>
<dbReference type="OrthoDB" id="951439at2759"/>
<organism evidence="3 4">
    <name type="scientific">Gossypium stocksii</name>
    <dbReference type="NCBI Taxonomy" id="47602"/>
    <lineage>
        <taxon>Eukaryota</taxon>
        <taxon>Viridiplantae</taxon>
        <taxon>Streptophyta</taxon>
        <taxon>Embryophyta</taxon>
        <taxon>Tracheophyta</taxon>
        <taxon>Spermatophyta</taxon>
        <taxon>Magnoliopsida</taxon>
        <taxon>eudicotyledons</taxon>
        <taxon>Gunneridae</taxon>
        <taxon>Pentapetalae</taxon>
        <taxon>rosids</taxon>
        <taxon>malvids</taxon>
        <taxon>Malvales</taxon>
        <taxon>Malvaceae</taxon>
        <taxon>Malvoideae</taxon>
        <taxon>Gossypium</taxon>
    </lineage>
</organism>
<dbReference type="Pfam" id="PF14577">
    <property type="entry name" value="SEO_C"/>
    <property type="match status" value="1"/>
</dbReference>
<dbReference type="Pfam" id="PF14576">
    <property type="entry name" value="SEO_N"/>
    <property type="match status" value="1"/>
</dbReference>
<keyword evidence="4" id="KW-1185">Reference proteome</keyword>
<accession>A0A9D3W9G3</accession>
<dbReference type="InterPro" id="IPR027942">
    <property type="entry name" value="SEO_N"/>
</dbReference>
<reference evidence="3 4" key="1">
    <citation type="journal article" date="2021" name="Plant Biotechnol. J.">
        <title>Multi-omics assisted identification of the key and species-specific regulatory components of drought-tolerant mechanisms in Gossypium stocksii.</title>
        <authorList>
            <person name="Yu D."/>
            <person name="Ke L."/>
            <person name="Zhang D."/>
            <person name="Wu Y."/>
            <person name="Sun Y."/>
            <person name="Mei J."/>
            <person name="Sun J."/>
            <person name="Sun Y."/>
        </authorList>
    </citation>
    <scope>NUCLEOTIDE SEQUENCE [LARGE SCALE GENOMIC DNA]</scope>
    <source>
        <strain evidence="4">cv. E1</strain>
        <tissue evidence="3">Leaf</tissue>
    </source>
</reference>
<name>A0A9D3W9G3_9ROSI</name>
<dbReference type="PANTHER" id="PTHR33232:SF12">
    <property type="entry name" value="PROTEIN SIEVE ELEMENT OCCLUSION B-LIKE"/>
    <property type="match status" value="1"/>
</dbReference>
<comment type="caution">
    <text evidence="3">The sequence shown here is derived from an EMBL/GenBank/DDBJ whole genome shotgun (WGS) entry which is preliminary data.</text>
</comment>
<feature type="domain" description="Sieve element occlusion N-terminal" evidence="1">
    <location>
        <begin position="1"/>
        <end position="189"/>
    </location>
</feature>
<sequence length="577" mass="66024">MAIFHMLSSYSWGAKAVLTLAAFAVNFGEFWLIAQLCTSNSLAKSVALLKQPDILEHSQTLKAHFDALSKLINAMVDVTKCIVELTDLPSNYISIDEPPLSTAMAHLHTATYWIISSVVSCARKITGLVGMRHEFTTSTSEAWELSSLAHKVSSIHEHLQSRLRLCYERIDEKKLMEAFEHFKRTIETPQVDNLKILQNIFGKEENLLNPDRAEVYINVLRRKHVLLLISDLDISQEDIRVLEVVYNERVSSGLNYEIIWLPVVDRTTWNDGYQQKFSTLQSIMPWYTVSHHVAIEPAVIKYIRDEWGFVKKPIAVTLNPQGKVLCPNALNMMWIWGNSAFPFSSEKEESFWKAKHWTLDLLVARLEPNLPTWVSQQKVVCFYGGVKMEWIESFTTATKGVAEALGIGIEMVYVGKKNARERVQKITGLIKEKQLSNAWEDDKVWFFWNLLESMLYSKTQHGNTIENDDIKQEVMTMLGYDSSKNGWAVFYTGSGEMVKANGEKVLSTMESFDEWERLARQMGFIPALRKKLEGVIKHHHCTRLILPGNGGRMPERVQCAECGRPMELNFLYRCCAE</sequence>
<dbReference type="GO" id="GO:0010088">
    <property type="term" value="P:phloem development"/>
    <property type="evidence" value="ECO:0007669"/>
    <property type="project" value="InterPro"/>
</dbReference>
<dbReference type="PANTHER" id="PTHR33232">
    <property type="entry name" value="PROTEIN SIEVE ELEMENT OCCLUSION B-LIKE"/>
    <property type="match status" value="1"/>
</dbReference>
<dbReference type="Proteomes" id="UP000828251">
    <property type="component" value="Unassembled WGS sequence"/>
</dbReference>
<dbReference type="InterPro" id="IPR027944">
    <property type="entry name" value="SEO_C"/>
</dbReference>
<dbReference type="InterPro" id="IPR039299">
    <property type="entry name" value="SEOA"/>
</dbReference>
<protein>
    <recommendedName>
        <fullName evidence="5">Protein SIEVE ELEMENT OCCLUSION B-like</fullName>
    </recommendedName>
</protein>
<evidence type="ECO:0000313" key="4">
    <source>
        <dbReference type="Proteomes" id="UP000828251"/>
    </source>
</evidence>
<evidence type="ECO:0000313" key="3">
    <source>
        <dbReference type="EMBL" id="KAH1115714.1"/>
    </source>
</evidence>
<dbReference type="EMBL" id="JAIQCV010000003">
    <property type="protein sequence ID" value="KAH1115714.1"/>
    <property type="molecule type" value="Genomic_DNA"/>
</dbReference>
<gene>
    <name evidence="3" type="ORF">J1N35_009092</name>
</gene>
<proteinExistence type="predicted"/>
<evidence type="ECO:0000259" key="2">
    <source>
        <dbReference type="Pfam" id="PF14577"/>
    </source>
</evidence>
<evidence type="ECO:0000259" key="1">
    <source>
        <dbReference type="Pfam" id="PF14576"/>
    </source>
</evidence>
<dbReference type="AlphaFoldDB" id="A0A9D3W9G3"/>
<evidence type="ECO:0008006" key="5">
    <source>
        <dbReference type="Google" id="ProtNLM"/>
    </source>
</evidence>